<gene>
    <name evidence="2" type="ordered locus">BN6_12310</name>
</gene>
<reference evidence="2 3" key="1">
    <citation type="journal article" date="2012" name="BMC Genomics">
        <title>Complete genome sequence of Saccharothrix espanaensis DSM 44229T and comparison to the other completely sequenced Pseudonocardiaceae.</title>
        <authorList>
            <person name="Strobel T."/>
            <person name="Al-Dilaimi A."/>
            <person name="Blom J."/>
            <person name="Gessner A."/>
            <person name="Kalinowski J."/>
            <person name="Luzhetska M."/>
            <person name="Puhler A."/>
            <person name="Szczepanowski R."/>
            <person name="Bechthold A."/>
            <person name="Ruckert C."/>
        </authorList>
    </citation>
    <scope>NUCLEOTIDE SEQUENCE [LARGE SCALE GENOMIC DNA]</scope>
    <source>
        <strain evidence="3">ATCC 51144 / DSM 44229 / JCM 9112 / NBRC 15066 / NRRL 15764</strain>
    </source>
</reference>
<sequence length="317" mass="35546">MMADEELNTAPAYQRKFRWTKEGESLFIESVFLGLPIPPLFVATNIGFQWEVVDGLQRLSTLHHFMSDSDSSLDLVGRTEPLRLAGLEKLSQLNGRGYKDLPKNIQIYFGRQPLQVVSLTDKSDLQIRFDLFERLNKGGIVLTPQEVRACVYRGQFNDFIEPLAQFPDFASLLKLQQARQSDGTSVEQVLKFFAYKNDRDRFDGRVEKFLNRYMGEAEKAFNYDKERRLFESAAHELAAICGGPFLAGTHPLTPLVQFEACMVALGELIDGGVKVVAPASGWVNDPQLREASGAGTNTKSMLGRRIDRAKAIFSGQA</sequence>
<name>K0JSS6_SACES</name>
<dbReference type="AlphaFoldDB" id="K0JSS6"/>
<dbReference type="EMBL" id="HE804045">
    <property type="protein sequence ID" value="CCH28557.1"/>
    <property type="molecule type" value="Genomic_DNA"/>
</dbReference>
<accession>K0JSS6</accession>
<feature type="domain" description="GmrSD restriction endonucleases N-terminal" evidence="1">
    <location>
        <begin position="9"/>
        <end position="150"/>
    </location>
</feature>
<dbReference type="PANTHER" id="PTHR39639:SF1">
    <property type="entry name" value="DUF262 DOMAIN-CONTAINING PROTEIN"/>
    <property type="match status" value="1"/>
</dbReference>
<evidence type="ECO:0000313" key="2">
    <source>
        <dbReference type="EMBL" id="CCH28557.1"/>
    </source>
</evidence>
<organism evidence="2 3">
    <name type="scientific">Saccharothrix espanaensis (strain ATCC 51144 / DSM 44229 / JCM 9112 / NBRC 15066 / NRRL 15764)</name>
    <dbReference type="NCBI Taxonomy" id="1179773"/>
    <lineage>
        <taxon>Bacteria</taxon>
        <taxon>Bacillati</taxon>
        <taxon>Actinomycetota</taxon>
        <taxon>Actinomycetes</taxon>
        <taxon>Pseudonocardiales</taxon>
        <taxon>Pseudonocardiaceae</taxon>
        <taxon>Saccharothrix</taxon>
    </lineage>
</organism>
<dbReference type="KEGG" id="sesp:BN6_12310"/>
<keyword evidence="3" id="KW-1185">Reference proteome</keyword>
<evidence type="ECO:0000313" key="3">
    <source>
        <dbReference type="Proteomes" id="UP000006281"/>
    </source>
</evidence>
<dbReference type="Pfam" id="PF03235">
    <property type="entry name" value="GmrSD_N"/>
    <property type="match status" value="1"/>
</dbReference>
<dbReference type="PANTHER" id="PTHR39639">
    <property type="entry name" value="CHROMOSOME 16, WHOLE GENOME SHOTGUN SEQUENCE"/>
    <property type="match status" value="1"/>
</dbReference>
<protein>
    <recommendedName>
        <fullName evidence="1">GmrSD restriction endonucleases N-terminal domain-containing protein</fullName>
    </recommendedName>
</protein>
<dbReference type="HOGENOM" id="CLU_038557_2_0_11"/>
<proteinExistence type="predicted"/>
<dbReference type="PATRIC" id="fig|1179773.3.peg.1238"/>
<evidence type="ECO:0000259" key="1">
    <source>
        <dbReference type="Pfam" id="PF03235"/>
    </source>
</evidence>
<dbReference type="eggNOG" id="COG1479">
    <property type="taxonomic scope" value="Bacteria"/>
</dbReference>
<dbReference type="Proteomes" id="UP000006281">
    <property type="component" value="Chromosome"/>
</dbReference>
<dbReference type="BioCyc" id="SESP1179773:BN6_RS43295-MONOMER"/>
<dbReference type="InterPro" id="IPR004919">
    <property type="entry name" value="GmrSD_N"/>
</dbReference>
<dbReference type="STRING" id="1179773.BN6_12310"/>